<organism evidence="2 3">
    <name type="scientific">Gracilibacillus orientalis</name>
    <dbReference type="NCBI Taxonomy" id="334253"/>
    <lineage>
        <taxon>Bacteria</taxon>
        <taxon>Bacillati</taxon>
        <taxon>Bacillota</taxon>
        <taxon>Bacilli</taxon>
        <taxon>Bacillales</taxon>
        <taxon>Bacillaceae</taxon>
        <taxon>Gracilibacillus</taxon>
    </lineage>
</organism>
<name>A0A1I4K2Q0_9BACI</name>
<accession>A0A1I4K2Q0</accession>
<evidence type="ECO:0000259" key="1">
    <source>
        <dbReference type="Pfam" id="PF20037"/>
    </source>
</evidence>
<dbReference type="InterPro" id="IPR045515">
    <property type="entry name" value="DUF6440"/>
</dbReference>
<protein>
    <recommendedName>
        <fullName evidence="1">DUF6440 domain-containing protein</fullName>
    </recommendedName>
</protein>
<dbReference type="Pfam" id="PF20037">
    <property type="entry name" value="DUF6440"/>
    <property type="match status" value="1"/>
</dbReference>
<evidence type="ECO:0000313" key="2">
    <source>
        <dbReference type="EMBL" id="SFL72726.1"/>
    </source>
</evidence>
<dbReference type="Proteomes" id="UP000198565">
    <property type="component" value="Unassembled WGS sequence"/>
</dbReference>
<dbReference type="OrthoDB" id="9135364at2"/>
<gene>
    <name evidence="2" type="ORF">SAMN04487943_103304</name>
</gene>
<dbReference type="EMBL" id="FOTR01000003">
    <property type="protein sequence ID" value="SFL72726.1"/>
    <property type="molecule type" value="Genomic_DNA"/>
</dbReference>
<sequence>MFNKSKSNSRFKVIYKNGSSSGCKILVDKETGINYLYSWDRYSGGLTPLLDQNGSPVISTEKNE</sequence>
<dbReference type="STRING" id="334253.SAMN04487943_103304"/>
<evidence type="ECO:0000313" key="3">
    <source>
        <dbReference type="Proteomes" id="UP000198565"/>
    </source>
</evidence>
<feature type="domain" description="DUF6440" evidence="1">
    <location>
        <begin position="10"/>
        <end position="59"/>
    </location>
</feature>
<dbReference type="RefSeq" id="WP_091482949.1">
    <property type="nucleotide sequence ID" value="NZ_FOTR01000003.1"/>
</dbReference>
<dbReference type="AlphaFoldDB" id="A0A1I4K2Q0"/>
<proteinExistence type="predicted"/>
<keyword evidence="3" id="KW-1185">Reference proteome</keyword>
<reference evidence="3" key="1">
    <citation type="submission" date="2016-10" db="EMBL/GenBank/DDBJ databases">
        <authorList>
            <person name="Varghese N."/>
            <person name="Submissions S."/>
        </authorList>
    </citation>
    <scope>NUCLEOTIDE SEQUENCE [LARGE SCALE GENOMIC DNA]</scope>
    <source>
        <strain evidence="3">CGMCC 1.4250</strain>
    </source>
</reference>